<dbReference type="KEGG" id="dosa:Os05g0339300"/>
<name>B7F2V5_ORYSJ</name>
<evidence type="ECO:0000313" key="2">
    <source>
        <dbReference type="EMBL" id="AAV32190.1"/>
    </source>
</evidence>
<evidence type="ECO:0000256" key="1">
    <source>
        <dbReference type="SAM" id="Phobius"/>
    </source>
</evidence>
<protein>
    <submittedName>
        <fullName evidence="3">Os05g0339300 protein</fullName>
    </submittedName>
</protein>
<dbReference type="AlphaFoldDB" id="B7F2V5"/>
<keyword evidence="1" id="KW-0472">Membrane</keyword>
<evidence type="ECO:0000313" key="3">
    <source>
        <dbReference type="EMBL" id="BAF17157.1"/>
    </source>
</evidence>
<reference evidence="3" key="4">
    <citation type="journal article" date="2007" name="Genome Res.">
        <title>Curated Genome Annotation of Oryza sativa ssp. japonica and Comparative Genome Analysis with Arabidopsis thaliana.</title>
        <authorList>
            <consortium name="The Rice Annotation Project (RAP)"/>
            <person name="Itoh T."/>
            <person name="Tanaka T."/>
            <person name="Barrero R.A."/>
            <person name="Yamasaki C."/>
            <person name="Fujii Y."/>
            <person name="Hilton P.B."/>
            <person name="Antonio B.A."/>
            <person name="Aono H."/>
            <person name="Apweiler R."/>
            <person name="Bruskiewich R."/>
            <person name="Bureau T."/>
            <person name="Burr F."/>
            <person name="Costa de Oliveira A."/>
            <person name="Fuks G."/>
            <person name="Habara T."/>
            <person name="Haberer G."/>
            <person name="Han B."/>
            <person name="Harada E."/>
            <person name="Hiraki A.T."/>
            <person name="Hirochika H."/>
            <person name="Hoen D."/>
            <person name="Hokari H."/>
            <person name="Hosokawa S."/>
            <person name="Hsing Y."/>
            <person name="Ikawa H."/>
            <person name="Ikeo K."/>
            <person name="Imanishi T."/>
            <person name="Ito Y."/>
            <person name="Jaiswal P."/>
            <person name="Kanno M."/>
            <person name="Kawahara Y."/>
            <person name="Kawamura T."/>
            <person name="Kawashima H."/>
            <person name="Khurana J.P."/>
            <person name="Kikuchi S."/>
            <person name="Komatsu S."/>
            <person name="Koyanagi K.O."/>
            <person name="Kubooka H."/>
            <person name="Lieberherr D."/>
            <person name="Lin Y.C."/>
            <person name="Lonsdale D."/>
            <person name="Matsumoto T."/>
            <person name="Matsuya A."/>
            <person name="McCombie W.R."/>
            <person name="Messing J."/>
            <person name="Miyao A."/>
            <person name="Mulder N."/>
            <person name="Nagamura Y."/>
            <person name="Nam J."/>
            <person name="Namiki N."/>
            <person name="Numa H."/>
            <person name="Nurimoto S."/>
            <person name="O'donovan C."/>
            <person name="Ohyanagi H."/>
            <person name="Okido T."/>
            <person name="Oota S."/>
            <person name="Osato N."/>
            <person name="Palmer L.E."/>
            <person name="Quetier F."/>
            <person name="Raghuvanshi S."/>
            <person name="Saichi N."/>
            <person name="Sakai H."/>
            <person name="Sakai Y."/>
            <person name="Sakata K."/>
            <person name="Sakurai T."/>
            <person name="Sato F."/>
            <person name="Sato Y."/>
            <person name="Schoof H."/>
            <person name="Seki M."/>
            <person name="Shibata M."/>
            <person name="Shimizu Y."/>
            <person name="Shinozaki K."/>
            <person name="Shinso Y."/>
            <person name="Singh N.K."/>
            <person name="Smith-White B."/>
            <person name="Takeda J."/>
            <person name="Tanino M."/>
            <person name="Tatusova T."/>
            <person name="Thongjuea S."/>
            <person name="Todokoro F."/>
            <person name="Tsugane M."/>
            <person name="Tyagi A.K."/>
            <person name="Vanavichit A."/>
            <person name="Wang A."/>
            <person name="Wing R.A."/>
            <person name="Yamaguchi K."/>
            <person name="Yamamoto M."/>
            <person name="Yamamoto N."/>
            <person name="Yu Y."/>
            <person name="Zhang H."/>
            <person name="Zhao Q."/>
            <person name="Higo K."/>
            <person name="Burr B."/>
            <person name="Gojobori T."/>
            <person name="Sasaki T."/>
        </authorList>
    </citation>
    <scope>NUCLEOTIDE SEQUENCE</scope>
</reference>
<reference evidence="3" key="8">
    <citation type="submission" date="2012-08" db="EMBL/GenBank/DDBJ databases">
        <title>The Second Rice Annotation Project Meeting (RAP2).</title>
        <authorList>
            <consortium name="The Rice Annotation Project (RAP)"/>
        </authorList>
    </citation>
    <scope>NUCLEOTIDE SEQUENCE</scope>
</reference>
<sequence length="92" mass="10392">MAMLATVCFLCLSTASVWELFFVHVAINQLTAMHTAYNSYERNNSRAVTIFLFFSLLILAYAPNQFSQKIEVIAIVNISAYIYLCLSSSVRI</sequence>
<organism evidence="2 4">
    <name type="scientific">Oryza sativa subsp. japonica</name>
    <name type="common">Rice</name>
    <dbReference type="NCBI Taxonomy" id="39947"/>
    <lineage>
        <taxon>Eukaryota</taxon>
        <taxon>Viridiplantae</taxon>
        <taxon>Streptophyta</taxon>
        <taxon>Embryophyta</taxon>
        <taxon>Tracheophyta</taxon>
        <taxon>Spermatophyta</taxon>
        <taxon>Magnoliopsida</taxon>
        <taxon>Liliopsida</taxon>
        <taxon>Poales</taxon>
        <taxon>Poaceae</taxon>
        <taxon>BOP clade</taxon>
        <taxon>Oryzoideae</taxon>
        <taxon>Oryzeae</taxon>
        <taxon>Oryzinae</taxon>
        <taxon>Oryza</taxon>
        <taxon>Oryza sativa</taxon>
    </lineage>
</organism>
<feature type="transmembrane region" description="Helical" evidence="1">
    <location>
        <begin position="46"/>
        <end position="63"/>
    </location>
</feature>
<evidence type="ECO:0000313" key="4">
    <source>
        <dbReference type="Proteomes" id="UP000000763"/>
    </source>
</evidence>
<dbReference type="EMBL" id="AC134342">
    <property type="protein sequence ID" value="AAV32190.1"/>
    <property type="molecule type" value="Genomic_DNA"/>
</dbReference>
<dbReference type="EMBL" id="AP008211">
    <property type="protein sequence ID" value="BAF17157.1"/>
    <property type="molecule type" value="Genomic_DNA"/>
</dbReference>
<reference evidence="4" key="6">
    <citation type="journal article" date="2008" name="Nucleic Acids Res.">
        <title>The rice annotation project database (RAP-DB): 2008 update.</title>
        <authorList>
            <consortium name="The rice annotation project (RAP)"/>
        </authorList>
    </citation>
    <scope>GENOME REANNOTATION</scope>
    <source>
        <strain evidence="4">cv. Nipponbare</strain>
    </source>
</reference>
<accession>B7F2V5</accession>
<reference evidence="3" key="7">
    <citation type="submission" date="2012-08" db="EMBL/GenBank/DDBJ databases">
        <title>Oryza sativa nipponbare(GA3) genomic DNA, chromosome 5.</title>
        <authorList>
            <consortium name="IRGSP(International Rice Genome Sequencing Project)"/>
        </authorList>
    </citation>
    <scope>NUCLEOTIDE SEQUENCE</scope>
</reference>
<reference evidence="3" key="5">
    <citation type="journal article" date="2008" name="Nucleic Acids Res.">
        <title>The Rice Annotation Project Database (RAP-DB): 2008 update.</title>
        <authorList>
            <consortium name="The Rice Annotation Project (RAP)"/>
            <person name="Tanaka T."/>
            <person name="Antonio B.A."/>
            <person name="Kikuchi S."/>
            <person name="Matsumoto T."/>
            <person name="Nagamura Y."/>
            <person name="Numa H."/>
            <person name="Sakai H."/>
            <person name="Wu J."/>
            <person name="Itoh T."/>
            <person name="Sasaki T."/>
            <person name="Aono R."/>
            <person name="Fujii Y."/>
            <person name="Habara T."/>
            <person name="Harada E."/>
            <person name="Kanno M."/>
            <person name="Kawahara Y."/>
            <person name="Kawashima H."/>
            <person name="Kubooka H."/>
            <person name="Matsuya A."/>
            <person name="Nakaoka H."/>
            <person name="Saichi N."/>
            <person name="Sanbonmatsu R."/>
            <person name="Sato Y."/>
            <person name="Shinso Y."/>
            <person name="Suzuki M."/>
            <person name="Takeda J."/>
            <person name="Tanino M."/>
            <person name="Todokoro F."/>
            <person name="Yamaguchi K."/>
            <person name="Yamamoto N."/>
            <person name="Yamasaki C."/>
            <person name="Imanishi T."/>
            <person name="Okido T."/>
            <person name="Tada M."/>
            <person name="Ikeo K."/>
            <person name="Tateno Y."/>
            <person name="Gojobori T."/>
            <person name="Lin Y.C."/>
            <person name="Wei F.J."/>
            <person name="Hsing Y.I."/>
            <person name="Zhao Q."/>
            <person name="Han B."/>
            <person name="Kramer M.R."/>
            <person name="McCombie R.W."/>
            <person name="Lonsdale D."/>
            <person name="O'Donovan C.C."/>
            <person name="Whitfield E.J."/>
            <person name="Apweiler R."/>
            <person name="Koyanagi K.O."/>
            <person name="Khurana J.P."/>
            <person name="Raghuvanshi S."/>
            <person name="Singh N.K."/>
            <person name="Tyagi A.K."/>
            <person name="Haberer G."/>
            <person name="Fujisawa M."/>
            <person name="Hosokawa S."/>
            <person name="Ito Y."/>
            <person name="Ikawa H."/>
            <person name="Shibata M."/>
            <person name="Yamamoto M."/>
            <person name="Bruskiewich R.M."/>
            <person name="Hoen D.R."/>
            <person name="Bureau TE."/>
            <person name="Namiki N."/>
            <person name="Ohyanagi H."/>
            <person name="Sakai Y."/>
            <person name="Nobushima S."/>
            <person name="Sakata K."/>
            <person name="Barrero R.A."/>
            <person name="Sato Y."/>
            <person name="Souvorov A."/>
            <person name="Smith-White B."/>
            <person name="Tatusova T."/>
            <person name="An S."/>
            <person name="An G."/>
            <person name="OOta S."/>
            <person name="Fuks G."/>
            <person name="Messing J."/>
            <person name="Christie K.R."/>
            <person name="Lieberherr D."/>
            <person name="Kim H."/>
            <person name="Zuccolo A."/>
            <person name="Wing R.A."/>
            <person name="Nobuta K."/>
            <person name="Green P.J."/>
            <person name="Lu C."/>
            <person name="Meyers BC."/>
            <person name="Chaparro C."/>
            <person name="Piegu B."/>
            <person name="Panaud O."/>
            <person name="Echeverria M."/>
        </authorList>
    </citation>
    <scope>NUCLEOTIDE SEQUENCE</scope>
</reference>
<feature type="transmembrane region" description="Helical" evidence="1">
    <location>
        <begin position="70"/>
        <end position="90"/>
    </location>
</feature>
<keyword evidence="1" id="KW-0812">Transmembrane</keyword>
<dbReference type="Proteomes" id="UP000000763">
    <property type="component" value="Chromosome 5"/>
</dbReference>
<reference evidence="2" key="1">
    <citation type="submission" date="2004-10" db="EMBL/GenBank/DDBJ databases">
        <title>Oryza sativa BAC OSJNBa0053E01 genomic sequence.</title>
        <authorList>
            <person name="Chow T.-Y."/>
            <person name="Hsing Y.-I.C."/>
            <person name="Chen C.-S."/>
            <person name="Chen H.-H."/>
            <person name="Liu S.-M."/>
            <person name="Chao Y.-T."/>
            <person name="Chang S.-J."/>
            <person name="Chen H.-C."/>
            <person name="Chen S.-K."/>
            <person name="Chen T.-R."/>
            <person name="Chen Y.-L."/>
            <person name="Cheng C.-H."/>
            <person name="Chung C.-I."/>
            <person name="Han S.-Y."/>
            <person name="Hsiao S.-H."/>
            <person name="Hsiung J.-N."/>
            <person name="Hsu C.-H."/>
            <person name="Huang J.-J."/>
            <person name="Kau P.-I."/>
            <person name="Lee M.-C."/>
            <person name="Leu H.-L."/>
            <person name="Li Y.-F."/>
            <person name="Lin S.-J."/>
            <person name="Lin Y.-C."/>
            <person name="Wu S.-W."/>
            <person name="Yu C.-Y."/>
            <person name="Yu S.-W."/>
            <person name="Wu H.-P."/>
            <person name="Shaw J.-F."/>
            <person name="Yu Y."/>
            <person name="Rambo T."/>
            <person name="Currie J."/>
            <person name="Collura K."/>
            <person name="Soderlund C."/>
            <person name="Wing R."/>
        </authorList>
    </citation>
    <scope>NUCLEOTIDE SEQUENCE</scope>
</reference>
<reference evidence="3" key="3">
    <citation type="journal article" date="2006" name="Nucleic Acids Res.">
        <title>The Rice Annotation Project Database (RAP-DB): hub for Oryza sativa ssp. japonica genome information.</title>
        <authorList>
            <person name="Ohyanagi H."/>
            <person name="Tanaka T."/>
            <person name="Sakai H."/>
            <person name="Shigemoto Y."/>
            <person name="Yamaguchi K."/>
            <person name="Habara T."/>
            <person name="Fujii Y."/>
            <person name="Antonio B.A."/>
            <person name="Nagamura Y."/>
            <person name="Imanishi T."/>
            <person name="Ikeo K."/>
            <person name="Itoh T."/>
            <person name="Gojobori T."/>
            <person name="Sasaki T."/>
        </authorList>
    </citation>
    <scope>NUCLEOTIDE SEQUENCE</scope>
</reference>
<keyword evidence="1" id="KW-1133">Transmembrane helix</keyword>
<proteinExistence type="predicted"/>
<reference evidence="3 4" key="2">
    <citation type="journal article" date="2005" name="Nature">
        <title>The map-based sequence of the rice genome.</title>
        <authorList>
            <consortium name="International rice genome sequencing project (IRGSP)"/>
            <person name="Matsumoto T."/>
            <person name="Wu J."/>
            <person name="Kanamori H."/>
            <person name="Katayose Y."/>
            <person name="Fujisawa M."/>
            <person name="Namiki N."/>
            <person name="Mizuno H."/>
            <person name="Yamamoto K."/>
            <person name="Antonio B.A."/>
            <person name="Baba T."/>
            <person name="Sakata K."/>
            <person name="Nagamura Y."/>
            <person name="Aoki H."/>
            <person name="Arikawa K."/>
            <person name="Arita K."/>
            <person name="Bito T."/>
            <person name="Chiden Y."/>
            <person name="Fujitsuka N."/>
            <person name="Fukunaka R."/>
            <person name="Hamada M."/>
            <person name="Harada C."/>
            <person name="Hayashi A."/>
            <person name="Hijishita S."/>
            <person name="Honda M."/>
            <person name="Hosokawa S."/>
            <person name="Ichikawa Y."/>
            <person name="Idonuma A."/>
            <person name="Iijima M."/>
            <person name="Ikeda M."/>
            <person name="Ikeno M."/>
            <person name="Ito K."/>
            <person name="Ito S."/>
            <person name="Ito T."/>
            <person name="Ito Y."/>
            <person name="Ito Y."/>
            <person name="Iwabuchi A."/>
            <person name="Kamiya K."/>
            <person name="Karasawa W."/>
            <person name="Kurita K."/>
            <person name="Katagiri S."/>
            <person name="Kikuta A."/>
            <person name="Kobayashi H."/>
            <person name="Kobayashi N."/>
            <person name="Machita K."/>
            <person name="Maehara T."/>
            <person name="Masukawa M."/>
            <person name="Mizubayashi T."/>
            <person name="Mukai Y."/>
            <person name="Nagasaki H."/>
            <person name="Nagata Y."/>
            <person name="Naito S."/>
            <person name="Nakashima M."/>
            <person name="Nakama Y."/>
            <person name="Nakamichi Y."/>
            <person name="Nakamura M."/>
            <person name="Meguro A."/>
            <person name="Negishi M."/>
            <person name="Ohta I."/>
            <person name="Ohta T."/>
            <person name="Okamoto M."/>
            <person name="Ono N."/>
            <person name="Saji S."/>
            <person name="Sakaguchi M."/>
            <person name="Sakai K."/>
            <person name="Shibata M."/>
            <person name="Shimokawa T."/>
            <person name="Song J."/>
            <person name="Takazaki Y."/>
            <person name="Terasawa K."/>
            <person name="Tsugane M."/>
            <person name="Tsuji K."/>
            <person name="Ueda S."/>
            <person name="Waki K."/>
            <person name="Yamagata H."/>
            <person name="Yamamoto M."/>
            <person name="Yamamoto S."/>
            <person name="Yamane H."/>
            <person name="Yoshiki S."/>
            <person name="Yoshihara R."/>
            <person name="Yukawa K."/>
            <person name="Zhong H."/>
            <person name="Yano M."/>
            <person name="Yuan Q."/>
            <person name="Ouyang S."/>
            <person name="Liu J."/>
            <person name="Jones K.M."/>
            <person name="Gansberger K."/>
            <person name="Moffat K."/>
            <person name="Hill J."/>
            <person name="Bera J."/>
            <person name="Fadrosh D."/>
            <person name="Jin S."/>
            <person name="Johri S."/>
            <person name="Kim M."/>
            <person name="Overton L."/>
            <person name="Reardon M."/>
            <person name="Tsitrin T."/>
            <person name="Vuong H."/>
            <person name="Weaver B."/>
            <person name="Ciecko A."/>
            <person name="Tallon L."/>
            <person name="Jackson J."/>
            <person name="Pai G."/>
            <person name="Aken S.V."/>
            <person name="Utterback T."/>
            <person name="Reidmuller S."/>
            <person name="Feldblyum T."/>
            <person name="Hsiao J."/>
            <person name="Zismann V."/>
            <person name="Iobst S."/>
            <person name="de Vazeille A.R."/>
            <person name="Buell C.R."/>
            <person name="Ying K."/>
            <person name="Li Y."/>
            <person name="Lu T."/>
            <person name="Huang Y."/>
            <person name="Zhao Q."/>
            <person name="Feng Q."/>
            <person name="Zhang L."/>
            <person name="Zhu J."/>
            <person name="Weng Q."/>
            <person name="Mu J."/>
            <person name="Lu Y."/>
            <person name="Fan D."/>
            <person name="Liu Y."/>
            <person name="Guan J."/>
            <person name="Zhang Y."/>
            <person name="Yu S."/>
            <person name="Liu X."/>
            <person name="Zhang Y."/>
            <person name="Hong G."/>
            <person name="Han B."/>
            <person name="Choisne N."/>
            <person name="Demange N."/>
            <person name="Orjeda G."/>
            <person name="Samain S."/>
            <person name="Cattolico L."/>
            <person name="Pelletier E."/>
            <person name="Couloux A."/>
            <person name="Segurens B."/>
            <person name="Wincker P."/>
            <person name="D'Hont A."/>
            <person name="Scarpelli C."/>
            <person name="Weissenbach J."/>
            <person name="Salanoubat M."/>
            <person name="Quetier F."/>
            <person name="Yu Y."/>
            <person name="Kim H.R."/>
            <person name="Rambo T."/>
            <person name="Currie J."/>
            <person name="Collura K."/>
            <person name="Luo M."/>
            <person name="Yang T."/>
            <person name="Ammiraju J.S.S."/>
            <person name="Engler F."/>
            <person name="Soderlund C."/>
            <person name="Wing R.A."/>
            <person name="Palmer L.E."/>
            <person name="de la Bastide M."/>
            <person name="Spiegel L."/>
            <person name="Nascimento L."/>
            <person name="Zutavern T."/>
            <person name="O'Shaughnessy A."/>
            <person name="Dike S."/>
            <person name="Dedhia N."/>
            <person name="Preston R."/>
            <person name="Balija V."/>
            <person name="McCombie W.R."/>
            <person name="Chow T."/>
            <person name="Chen H."/>
            <person name="Chung M."/>
            <person name="Chen C."/>
            <person name="Shaw J."/>
            <person name="Wu H."/>
            <person name="Hsiao K."/>
            <person name="Chao Y."/>
            <person name="Chu M."/>
            <person name="Cheng C."/>
            <person name="Hour A."/>
            <person name="Lee P."/>
            <person name="Lin S."/>
            <person name="Lin Y."/>
            <person name="Liou J."/>
            <person name="Liu S."/>
            <person name="Hsing Y."/>
            <person name="Raghuvanshi S."/>
            <person name="Mohanty A."/>
            <person name="Bharti A.K."/>
            <person name="Gaur A."/>
            <person name="Gupta V."/>
            <person name="Kumar D."/>
            <person name="Ravi V."/>
            <person name="Vij S."/>
            <person name="Kapur A."/>
            <person name="Khurana P."/>
            <person name="Khurana P."/>
            <person name="Khurana J.P."/>
            <person name="Tyagi A.K."/>
            <person name="Gaikwad K."/>
            <person name="Singh A."/>
            <person name="Dalal V."/>
            <person name="Srivastava S."/>
            <person name="Dixit A."/>
            <person name="Pal A.K."/>
            <person name="Ghazi I.A."/>
            <person name="Yadav M."/>
            <person name="Pandit A."/>
            <person name="Bhargava A."/>
            <person name="Sureshbabu K."/>
            <person name="Batra K."/>
            <person name="Sharma T.R."/>
            <person name="Mohapatra T."/>
            <person name="Singh N.K."/>
            <person name="Messing J."/>
            <person name="Nelson A.B."/>
            <person name="Fuks G."/>
            <person name="Kavchok S."/>
            <person name="Keizer G."/>
            <person name="Linton E."/>
            <person name="Llaca V."/>
            <person name="Song R."/>
            <person name="Tanyolac B."/>
            <person name="Young S."/>
            <person name="Ho-Il K."/>
            <person name="Hahn J.H."/>
            <person name="Sangsakoo G."/>
            <person name="Vanavichit A."/>
            <person name="de Mattos Luiz.A.T."/>
            <person name="Zimmer P.D."/>
            <person name="Malone G."/>
            <person name="Dellagostin O."/>
            <person name="de Oliveira A.C."/>
            <person name="Bevan M."/>
            <person name="Bancroft I."/>
            <person name="Minx P."/>
            <person name="Cordum H."/>
            <person name="Wilson R."/>
            <person name="Cheng Z."/>
            <person name="Jin W."/>
            <person name="Jiang J."/>
            <person name="Leong S.A."/>
            <person name="Iwama H."/>
            <person name="Gojobori T."/>
            <person name="Itoh T."/>
            <person name="Niimura Y."/>
            <person name="Fujii Y."/>
            <person name="Habara T."/>
            <person name="Sakai H."/>
            <person name="Sato Y."/>
            <person name="Wilson G."/>
            <person name="Kumar K."/>
            <person name="McCouch S."/>
            <person name="Juretic N."/>
            <person name="Hoen D."/>
            <person name="Wright S."/>
            <person name="Bruskiewich R."/>
            <person name="Bureau T."/>
            <person name="Miyao A."/>
            <person name="Hirochika H."/>
            <person name="Nishikawa T."/>
            <person name="Kadowaki K."/>
            <person name="Sugiura M."/>
            <person name="Burr B."/>
            <person name="Sasaki T."/>
        </authorList>
    </citation>
    <scope>NUCLEOTIDE SEQUENCE [LARGE SCALE GENOMIC DNA]</scope>
    <source>
        <strain evidence="4">cv. Nipponbare</strain>
    </source>
</reference>
<gene>
    <name evidence="3" type="ordered locus">Os05g0339300</name>
    <name evidence="2" type="ORF">OSJNBa0053E01.15</name>
</gene>